<gene>
    <name evidence="2" type="ORF">GN157_04130</name>
</gene>
<evidence type="ECO:0000313" key="2">
    <source>
        <dbReference type="EMBL" id="MUV02889.1"/>
    </source>
</evidence>
<dbReference type="AlphaFoldDB" id="A0A6N8H8G4"/>
<comment type="caution">
    <text evidence="2">The sequence shown here is derived from an EMBL/GenBank/DDBJ whole genome shotgun (WGS) entry which is preliminary data.</text>
</comment>
<keyword evidence="1" id="KW-1133">Transmembrane helix</keyword>
<dbReference type="EMBL" id="WOWP01000013">
    <property type="protein sequence ID" value="MUV02889.1"/>
    <property type="molecule type" value="Genomic_DNA"/>
</dbReference>
<proteinExistence type="predicted"/>
<accession>A0A6N8H8G4</accession>
<sequence>MKAFIADILPQLGKFSQKLNNLALLTNQHWVLINTVDEKRIVYIFRKNNELLLSANGKVEKAKWEFLGNQSLLIDREKESSLLKLSFFDENILALKYDNNDNYIVLINEEKSNYDLNTVEAVSSYLEKKYLINHTYKKSTFINSNEQSFKNNTINNDEIIRDDEVGNKIFTFCIIVIILIFLIGYISK</sequence>
<evidence type="ECO:0000256" key="1">
    <source>
        <dbReference type="SAM" id="Phobius"/>
    </source>
</evidence>
<name>A0A6N8H8G4_9FLAO</name>
<keyword evidence="1" id="KW-0812">Transmembrane</keyword>
<dbReference type="Proteomes" id="UP000433945">
    <property type="component" value="Unassembled WGS sequence"/>
</dbReference>
<keyword evidence="1" id="KW-0472">Membrane</keyword>
<evidence type="ECO:0000313" key="3">
    <source>
        <dbReference type="Proteomes" id="UP000433945"/>
    </source>
</evidence>
<dbReference type="OrthoDB" id="1424919at2"/>
<organism evidence="2 3">
    <name type="scientific">Flavobacterium rakeshii</name>
    <dbReference type="NCBI Taxonomy" id="1038845"/>
    <lineage>
        <taxon>Bacteria</taxon>
        <taxon>Pseudomonadati</taxon>
        <taxon>Bacteroidota</taxon>
        <taxon>Flavobacteriia</taxon>
        <taxon>Flavobacteriales</taxon>
        <taxon>Flavobacteriaceae</taxon>
        <taxon>Flavobacterium</taxon>
    </lineage>
</organism>
<protein>
    <submittedName>
        <fullName evidence="2">Uncharacterized protein</fullName>
    </submittedName>
</protein>
<keyword evidence="3" id="KW-1185">Reference proteome</keyword>
<reference evidence="2 3" key="1">
    <citation type="submission" date="2019-12" db="EMBL/GenBank/DDBJ databases">
        <authorList>
            <person name="Sun J.-Q."/>
        </authorList>
    </citation>
    <scope>NUCLEOTIDE SEQUENCE [LARGE SCALE GENOMIC DNA]</scope>
    <source>
        <strain evidence="2 3">JCM 17928</strain>
    </source>
</reference>
<feature type="transmembrane region" description="Helical" evidence="1">
    <location>
        <begin position="169"/>
        <end position="187"/>
    </location>
</feature>
<dbReference type="RefSeq" id="WP_157481848.1">
    <property type="nucleotide sequence ID" value="NZ_WOWP01000013.1"/>
</dbReference>